<evidence type="ECO:0000313" key="3">
    <source>
        <dbReference type="EMBL" id="XDO96569.1"/>
    </source>
</evidence>
<organism evidence="3">
    <name type="scientific">Caulobacter sp. 73W</name>
    <dbReference type="NCBI Taxonomy" id="3161137"/>
    <lineage>
        <taxon>Bacteria</taxon>
        <taxon>Pseudomonadati</taxon>
        <taxon>Pseudomonadota</taxon>
        <taxon>Alphaproteobacteria</taxon>
        <taxon>Caulobacterales</taxon>
        <taxon>Caulobacteraceae</taxon>
        <taxon>Caulobacter</taxon>
    </lineage>
</organism>
<sequence length="161" mass="19205">MKKLLLTLAAAAAVAGPIAVTATEVAAQPRWERDRWDDRRDRREWRREYRDDRRNYDRGYRQGYRDSGRWDRGRHNGYYWNNRFFYGPPPSAYYGRPGFSVGYSSWRQGGYLPPYYRDHRIYDYGRYGLRAPPRGYYWYQAGNDYLLAAAASGLIFDIITR</sequence>
<keyword evidence="1" id="KW-0732">Signal</keyword>
<dbReference type="EMBL" id="CP158375">
    <property type="protein sequence ID" value="XDO96569.1"/>
    <property type="molecule type" value="Genomic_DNA"/>
</dbReference>
<feature type="chain" id="PRO_5044251857" evidence="1">
    <location>
        <begin position="23"/>
        <end position="161"/>
    </location>
</feature>
<dbReference type="Pfam" id="PF11776">
    <property type="entry name" value="RcnB"/>
    <property type="match status" value="1"/>
</dbReference>
<feature type="signal peptide" evidence="1">
    <location>
        <begin position="1"/>
        <end position="22"/>
    </location>
</feature>
<dbReference type="Pfam" id="PF12868">
    <property type="entry name" value="DUF3824"/>
    <property type="match status" value="1"/>
</dbReference>
<proteinExistence type="predicted"/>
<feature type="domain" description="DUF3824" evidence="2">
    <location>
        <begin position="7"/>
        <end position="94"/>
    </location>
</feature>
<gene>
    <name evidence="3" type="ORF">ABOZ73_17660</name>
</gene>
<accession>A0AB39KS84</accession>
<dbReference type="AlphaFoldDB" id="A0AB39KS84"/>
<evidence type="ECO:0000256" key="1">
    <source>
        <dbReference type="SAM" id="SignalP"/>
    </source>
</evidence>
<protein>
    <submittedName>
        <fullName evidence="3">RcnB family protein</fullName>
    </submittedName>
</protein>
<dbReference type="Gene3D" id="3.10.450.160">
    <property type="entry name" value="inner membrane protein cigr"/>
    <property type="match status" value="1"/>
</dbReference>
<reference evidence="3" key="1">
    <citation type="submission" date="2024-06" db="EMBL/GenBank/DDBJ databases">
        <title>Caulobacter inopinatus, sp. nov.</title>
        <authorList>
            <person name="Donachie S.P."/>
        </authorList>
    </citation>
    <scope>NUCLEOTIDE SEQUENCE</scope>
    <source>
        <strain evidence="3">73W</strain>
    </source>
</reference>
<dbReference type="InterPro" id="IPR024572">
    <property type="entry name" value="RcnB"/>
</dbReference>
<name>A0AB39KS84_9CAUL</name>
<dbReference type="RefSeq" id="WP_369059410.1">
    <property type="nucleotide sequence ID" value="NZ_CP158375.1"/>
</dbReference>
<evidence type="ECO:0000259" key="2">
    <source>
        <dbReference type="Pfam" id="PF12868"/>
    </source>
</evidence>
<dbReference type="InterPro" id="IPR024436">
    <property type="entry name" value="DUF3824"/>
</dbReference>